<name>G0PHW1_CAEBE</name>
<gene>
    <name evidence="1" type="ORF">CAEBREN_25304</name>
</gene>
<dbReference type="AlphaFoldDB" id="G0PHW1"/>
<evidence type="ECO:0000313" key="2">
    <source>
        <dbReference type="Proteomes" id="UP000008068"/>
    </source>
</evidence>
<protein>
    <submittedName>
        <fullName evidence="1">Uncharacterized protein</fullName>
    </submittedName>
</protein>
<dbReference type="EMBL" id="GL380512">
    <property type="protein sequence ID" value="EGT57063.1"/>
    <property type="molecule type" value="Genomic_DNA"/>
</dbReference>
<sequence length="173" mass="20292">MRNWGSCQFEGETLDLEDLKLVLDMASPDRSFASKANGYPIDFRHENAFKFKNMYYKDARWVKMEDLYALKNCCDVVLGRTMFTQPEIKAFINHWVNREFISGEGDKFDKAIRNREGVIELLIEKKQLEMELESADEENKQYIPKRLNQLEDEIESYGVFFANGKATLRLPTL</sequence>
<dbReference type="InParanoid" id="G0PHW1"/>
<dbReference type="HOGENOM" id="CLU_1548985_0_0_1"/>
<accession>G0PHW1</accession>
<dbReference type="Proteomes" id="UP000008068">
    <property type="component" value="Unassembled WGS sequence"/>
</dbReference>
<keyword evidence="2" id="KW-1185">Reference proteome</keyword>
<organism evidence="2">
    <name type="scientific">Caenorhabditis brenneri</name>
    <name type="common">Nematode worm</name>
    <dbReference type="NCBI Taxonomy" id="135651"/>
    <lineage>
        <taxon>Eukaryota</taxon>
        <taxon>Metazoa</taxon>
        <taxon>Ecdysozoa</taxon>
        <taxon>Nematoda</taxon>
        <taxon>Chromadorea</taxon>
        <taxon>Rhabditida</taxon>
        <taxon>Rhabditina</taxon>
        <taxon>Rhabditomorpha</taxon>
        <taxon>Rhabditoidea</taxon>
        <taxon>Rhabditidae</taxon>
        <taxon>Peloderinae</taxon>
        <taxon>Caenorhabditis</taxon>
    </lineage>
</organism>
<reference evidence="2" key="1">
    <citation type="submission" date="2011-07" db="EMBL/GenBank/DDBJ databases">
        <authorList>
            <consortium name="Caenorhabditis brenneri Sequencing and Analysis Consortium"/>
            <person name="Wilson R.K."/>
        </authorList>
    </citation>
    <scope>NUCLEOTIDE SEQUENCE [LARGE SCALE GENOMIC DNA]</scope>
    <source>
        <strain evidence="2">PB2801</strain>
    </source>
</reference>
<evidence type="ECO:0000313" key="1">
    <source>
        <dbReference type="EMBL" id="EGT57063.1"/>
    </source>
</evidence>
<dbReference type="OMA" id="IKAFINH"/>
<proteinExistence type="predicted"/>